<dbReference type="AlphaFoldDB" id="A0A448WLB1"/>
<gene>
    <name evidence="2" type="ORF">PXEA_LOCUS7825</name>
</gene>
<reference evidence="2" key="1">
    <citation type="submission" date="2018-11" db="EMBL/GenBank/DDBJ databases">
        <authorList>
            <consortium name="Pathogen Informatics"/>
        </authorList>
    </citation>
    <scope>NUCLEOTIDE SEQUENCE</scope>
</reference>
<evidence type="ECO:0000313" key="3">
    <source>
        <dbReference type="Proteomes" id="UP000784294"/>
    </source>
</evidence>
<organism evidence="2 3">
    <name type="scientific">Protopolystoma xenopodis</name>
    <dbReference type="NCBI Taxonomy" id="117903"/>
    <lineage>
        <taxon>Eukaryota</taxon>
        <taxon>Metazoa</taxon>
        <taxon>Spiralia</taxon>
        <taxon>Lophotrochozoa</taxon>
        <taxon>Platyhelminthes</taxon>
        <taxon>Monogenea</taxon>
        <taxon>Polyopisthocotylea</taxon>
        <taxon>Polystomatidea</taxon>
        <taxon>Polystomatidae</taxon>
        <taxon>Protopolystoma</taxon>
    </lineage>
</organism>
<keyword evidence="3" id="KW-1185">Reference proteome</keyword>
<feature type="non-terminal residue" evidence="2">
    <location>
        <position position="1"/>
    </location>
</feature>
<proteinExistence type="predicted"/>
<protein>
    <submittedName>
        <fullName evidence="2">Uncharacterized protein</fullName>
    </submittedName>
</protein>
<accession>A0A448WLB1</accession>
<feature type="region of interest" description="Disordered" evidence="1">
    <location>
        <begin position="251"/>
        <end position="271"/>
    </location>
</feature>
<dbReference type="EMBL" id="CAAALY010020969">
    <property type="protein sequence ID" value="VEL14385.1"/>
    <property type="molecule type" value="Genomic_DNA"/>
</dbReference>
<dbReference type="Proteomes" id="UP000784294">
    <property type="component" value="Unassembled WGS sequence"/>
</dbReference>
<evidence type="ECO:0000313" key="2">
    <source>
        <dbReference type="EMBL" id="VEL14385.1"/>
    </source>
</evidence>
<feature type="non-terminal residue" evidence="2">
    <location>
        <position position="361"/>
    </location>
</feature>
<sequence length="361" mass="39689">CWVKRFEGRFHQKTTADSSLPIVDWLYWKIHADAVFELTSLGQPSSSSFGQVSLRAQKQQIAPPQQPDPQKQPQQHQIPQCDQPISQAGRELVQPVQVITGVCSELESTRACNPSGPARRIPSSSVNSGSYVLFAATRDPNEYASSKPQHDCFSSASSLKTTAITASERKVDTNHGYSGTSNGTSAEVFDMGRGRGCALRDNAEGCVSGWRNFMPIPSGVDLSAGGPRNRLAGRGFPRYMNINAAYCDRSPDLQRSQASHQKGRQTDQEQLSNPRFCFHNGSHHHRETNTSHKHLMSLLNETWFTNNQQHHYPPTLLAPERASNAAITRTPMHLNAFTALEGVGEDATSIGSLTPPSGEYF</sequence>
<comment type="caution">
    <text evidence="2">The sequence shown here is derived from an EMBL/GenBank/DDBJ whole genome shotgun (WGS) entry which is preliminary data.</text>
</comment>
<evidence type="ECO:0000256" key="1">
    <source>
        <dbReference type="SAM" id="MobiDB-lite"/>
    </source>
</evidence>
<name>A0A448WLB1_9PLAT</name>
<feature type="compositionally biased region" description="Low complexity" evidence="1">
    <location>
        <begin position="56"/>
        <end position="82"/>
    </location>
</feature>
<feature type="region of interest" description="Disordered" evidence="1">
    <location>
        <begin position="52"/>
        <end position="82"/>
    </location>
</feature>